<dbReference type="AlphaFoldDB" id="A0A1Y6C5U9"/>
<feature type="transmembrane region" description="Helical" evidence="7">
    <location>
        <begin position="12"/>
        <end position="31"/>
    </location>
</feature>
<keyword evidence="4 7" id="KW-0812">Transmembrane</keyword>
<feature type="transmembrane region" description="Helical" evidence="7">
    <location>
        <begin position="43"/>
        <end position="65"/>
    </location>
</feature>
<dbReference type="PANTHER" id="PTHR30086">
    <property type="entry name" value="ARGININE EXPORTER PROTEIN ARGO"/>
    <property type="match status" value="1"/>
</dbReference>
<organism evidence="8 9">
    <name type="scientific">Pseudogulbenkiania subflava DSM 22618</name>
    <dbReference type="NCBI Taxonomy" id="1123014"/>
    <lineage>
        <taxon>Bacteria</taxon>
        <taxon>Pseudomonadati</taxon>
        <taxon>Pseudomonadota</taxon>
        <taxon>Betaproteobacteria</taxon>
        <taxon>Neisseriales</taxon>
        <taxon>Chromobacteriaceae</taxon>
        <taxon>Pseudogulbenkiania</taxon>
    </lineage>
</organism>
<keyword evidence="6 7" id="KW-0472">Membrane</keyword>
<proteinExistence type="inferred from homology"/>
<evidence type="ECO:0000256" key="5">
    <source>
        <dbReference type="ARBA" id="ARBA00022989"/>
    </source>
</evidence>
<evidence type="ECO:0000256" key="7">
    <source>
        <dbReference type="SAM" id="Phobius"/>
    </source>
</evidence>
<evidence type="ECO:0000313" key="9">
    <source>
        <dbReference type="Proteomes" id="UP000192920"/>
    </source>
</evidence>
<evidence type="ECO:0000256" key="4">
    <source>
        <dbReference type="ARBA" id="ARBA00022692"/>
    </source>
</evidence>
<dbReference type="Pfam" id="PF01810">
    <property type="entry name" value="LysE"/>
    <property type="match status" value="1"/>
</dbReference>
<evidence type="ECO:0000313" key="8">
    <source>
        <dbReference type="EMBL" id="SMF37822.1"/>
    </source>
</evidence>
<dbReference type="RefSeq" id="WP_085276994.1">
    <property type="nucleotide sequence ID" value="NZ_FXAG01000016.1"/>
</dbReference>
<keyword evidence="5 7" id="KW-1133">Transmembrane helix</keyword>
<evidence type="ECO:0000256" key="1">
    <source>
        <dbReference type="ARBA" id="ARBA00004651"/>
    </source>
</evidence>
<feature type="transmembrane region" description="Helical" evidence="7">
    <location>
        <begin position="71"/>
        <end position="89"/>
    </location>
</feature>
<dbReference type="EMBL" id="FXAG01000016">
    <property type="protein sequence ID" value="SMF37822.1"/>
    <property type="molecule type" value="Genomic_DNA"/>
</dbReference>
<evidence type="ECO:0000256" key="3">
    <source>
        <dbReference type="ARBA" id="ARBA00022475"/>
    </source>
</evidence>
<reference evidence="9" key="1">
    <citation type="submission" date="2017-04" db="EMBL/GenBank/DDBJ databases">
        <authorList>
            <person name="Varghese N."/>
            <person name="Submissions S."/>
        </authorList>
    </citation>
    <scope>NUCLEOTIDE SEQUENCE [LARGE SCALE GENOMIC DNA]</scope>
    <source>
        <strain evidence="9">DSM 22618</strain>
    </source>
</reference>
<keyword evidence="3" id="KW-1003">Cell membrane</keyword>
<dbReference type="PIRSF" id="PIRSF006324">
    <property type="entry name" value="LeuE"/>
    <property type="match status" value="1"/>
</dbReference>
<keyword evidence="9" id="KW-1185">Reference proteome</keyword>
<dbReference type="InterPro" id="IPR001123">
    <property type="entry name" value="LeuE-type"/>
</dbReference>
<dbReference type="STRING" id="1123014.SAMN02745746_02860"/>
<name>A0A1Y6C5U9_9NEIS</name>
<feature type="transmembrane region" description="Helical" evidence="7">
    <location>
        <begin position="190"/>
        <end position="211"/>
    </location>
</feature>
<comment type="subcellular location">
    <subcellularLocation>
        <location evidence="1">Cell membrane</location>
        <topology evidence="1">Multi-pass membrane protein</topology>
    </subcellularLocation>
</comment>
<accession>A0A1Y6C5U9</accession>
<evidence type="ECO:0000256" key="2">
    <source>
        <dbReference type="ARBA" id="ARBA00007928"/>
    </source>
</evidence>
<comment type="similarity">
    <text evidence="2">Belongs to the Rht family.</text>
</comment>
<protein>
    <submittedName>
        <fullName evidence="8">Leucine efflux protein</fullName>
    </submittedName>
</protein>
<gene>
    <name evidence="8" type="ORF">SAMN02745746_02860</name>
</gene>
<dbReference type="GO" id="GO:0015190">
    <property type="term" value="F:L-leucine transmembrane transporter activity"/>
    <property type="evidence" value="ECO:0007669"/>
    <property type="project" value="TreeGrafter"/>
</dbReference>
<sequence>MLGITDPLTYLIGTIFIILLPGPNSLYVLSVGAQRGVRPGFKAAGGVLLGDTLLMVATAAGAASLLKSYPALFWVVKYIGAAYLAWMGINMLRAALRRWSAPAPAAMSAPMTLGHRDPFRRALTLSLMNPKAILFFLSFFVQFVDPAYPYPALTFVALGGMLQVCSISYLTALILAGSRLAEAFRARRRLASAATGGTGALFLGFGAKLAAASLN</sequence>
<dbReference type="NCBIfam" id="NF008201">
    <property type="entry name" value="PRK10958.1"/>
    <property type="match status" value="1"/>
</dbReference>
<dbReference type="Proteomes" id="UP000192920">
    <property type="component" value="Unassembled WGS sequence"/>
</dbReference>
<dbReference type="GO" id="GO:0005886">
    <property type="term" value="C:plasma membrane"/>
    <property type="evidence" value="ECO:0007669"/>
    <property type="project" value="UniProtKB-SubCell"/>
</dbReference>
<dbReference type="PANTHER" id="PTHR30086:SF15">
    <property type="entry name" value="LEUCINE EFFLUX PROTEIN"/>
    <property type="match status" value="1"/>
</dbReference>
<feature type="transmembrane region" description="Helical" evidence="7">
    <location>
        <begin position="122"/>
        <end position="144"/>
    </location>
</feature>
<evidence type="ECO:0000256" key="6">
    <source>
        <dbReference type="ARBA" id="ARBA00023136"/>
    </source>
</evidence>
<feature type="transmembrane region" description="Helical" evidence="7">
    <location>
        <begin position="150"/>
        <end position="178"/>
    </location>
</feature>
<dbReference type="GO" id="GO:0015820">
    <property type="term" value="P:L-leucine transport"/>
    <property type="evidence" value="ECO:0007669"/>
    <property type="project" value="TreeGrafter"/>
</dbReference>